<dbReference type="Pfam" id="PF22725">
    <property type="entry name" value="GFO_IDH_MocA_C3"/>
    <property type="match status" value="1"/>
</dbReference>
<dbReference type="OrthoDB" id="9800252at2"/>
<dbReference type="GO" id="GO:0016491">
    <property type="term" value="F:oxidoreductase activity"/>
    <property type="evidence" value="ECO:0007669"/>
    <property type="project" value="UniProtKB-KW"/>
</dbReference>
<protein>
    <submittedName>
        <fullName evidence="5">Putative dehydrogenase</fullName>
    </submittedName>
</protein>
<dbReference type="GO" id="GO:0000166">
    <property type="term" value="F:nucleotide binding"/>
    <property type="evidence" value="ECO:0007669"/>
    <property type="project" value="InterPro"/>
</dbReference>
<dbReference type="InterPro" id="IPR050463">
    <property type="entry name" value="Gfo/Idh/MocA_oxidrdct_glycsds"/>
</dbReference>
<evidence type="ECO:0000256" key="1">
    <source>
        <dbReference type="ARBA" id="ARBA00023002"/>
    </source>
</evidence>
<dbReference type="RefSeq" id="WP_123738584.1">
    <property type="nucleotide sequence ID" value="NZ_RKHQ01000001.1"/>
</dbReference>
<keyword evidence="6" id="KW-1185">Reference proteome</keyword>
<sequence>MSRSSRTGDAIRVGVLGFGRWGRTWLPVLEAEPDVEVVAVAGGLSGATGPSGASSHPTLRTGVRHVGRWEDALDDLDAVLVTLPVPLHLAAAREAAARGLHVLLEKPAVLARGELAALEDVAARAPGVVMVCQNYRERPWARRVRVELTTLGPLTHVTVEIARRELLDGGRGALAHPLLDDLAIHHVDLLRHLTGQEAEVLAATSSRPPWTSYDGTPDAAALLRLSGGATVAMHGTWAARGRETPYDGDWTFRGERGLVEVRDLAVLRDDQVVAPARAVTPGVHDDTDLADVLRTFLAGIAGVPVLTDVAEHARSLRLLLDLRDATGLPPLGDAT</sequence>
<evidence type="ECO:0000256" key="2">
    <source>
        <dbReference type="ARBA" id="ARBA00023027"/>
    </source>
</evidence>
<comment type="caution">
    <text evidence="5">The sequence shown here is derived from an EMBL/GenBank/DDBJ whole genome shotgun (WGS) entry which is preliminary data.</text>
</comment>
<organism evidence="5 6">
    <name type="scientific">Salana multivorans</name>
    <dbReference type="NCBI Taxonomy" id="120377"/>
    <lineage>
        <taxon>Bacteria</taxon>
        <taxon>Bacillati</taxon>
        <taxon>Actinomycetota</taxon>
        <taxon>Actinomycetes</taxon>
        <taxon>Micrococcales</taxon>
        <taxon>Beutenbergiaceae</taxon>
        <taxon>Salana</taxon>
    </lineage>
</organism>
<evidence type="ECO:0000313" key="5">
    <source>
        <dbReference type="EMBL" id="ROR96400.1"/>
    </source>
</evidence>
<evidence type="ECO:0000259" key="4">
    <source>
        <dbReference type="Pfam" id="PF22725"/>
    </source>
</evidence>
<dbReference type="SUPFAM" id="SSF51735">
    <property type="entry name" value="NAD(P)-binding Rossmann-fold domains"/>
    <property type="match status" value="1"/>
</dbReference>
<keyword evidence="2" id="KW-0520">NAD</keyword>
<dbReference type="InterPro" id="IPR055170">
    <property type="entry name" value="GFO_IDH_MocA-like_dom"/>
</dbReference>
<dbReference type="AlphaFoldDB" id="A0A3N2D9E5"/>
<feature type="domain" description="Gfo/Idh/MocA-like oxidoreductase N-terminal" evidence="3">
    <location>
        <begin position="11"/>
        <end position="131"/>
    </location>
</feature>
<evidence type="ECO:0000313" key="6">
    <source>
        <dbReference type="Proteomes" id="UP000275356"/>
    </source>
</evidence>
<gene>
    <name evidence="5" type="ORF">EDD28_0983</name>
</gene>
<dbReference type="InterPro" id="IPR000683">
    <property type="entry name" value="Gfo/Idh/MocA-like_OxRdtase_N"/>
</dbReference>
<dbReference type="SUPFAM" id="SSF55347">
    <property type="entry name" value="Glyceraldehyde-3-phosphate dehydrogenase-like, C-terminal domain"/>
    <property type="match status" value="1"/>
</dbReference>
<dbReference type="InterPro" id="IPR036291">
    <property type="entry name" value="NAD(P)-bd_dom_sf"/>
</dbReference>
<dbReference type="Gene3D" id="3.40.50.720">
    <property type="entry name" value="NAD(P)-binding Rossmann-like Domain"/>
    <property type="match status" value="1"/>
</dbReference>
<dbReference type="Proteomes" id="UP000275356">
    <property type="component" value="Unassembled WGS sequence"/>
</dbReference>
<dbReference type="PANTHER" id="PTHR43818:SF11">
    <property type="entry name" value="BCDNA.GH03377"/>
    <property type="match status" value="1"/>
</dbReference>
<reference evidence="5 6" key="1">
    <citation type="submission" date="2018-11" db="EMBL/GenBank/DDBJ databases">
        <title>Sequencing the genomes of 1000 actinobacteria strains.</title>
        <authorList>
            <person name="Klenk H.-P."/>
        </authorList>
    </citation>
    <scope>NUCLEOTIDE SEQUENCE [LARGE SCALE GENOMIC DNA]</scope>
    <source>
        <strain evidence="5 6">DSM 13521</strain>
    </source>
</reference>
<evidence type="ECO:0000259" key="3">
    <source>
        <dbReference type="Pfam" id="PF01408"/>
    </source>
</evidence>
<feature type="domain" description="GFO/IDH/MocA-like oxidoreductase" evidence="4">
    <location>
        <begin position="150"/>
        <end position="259"/>
    </location>
</feature>
<accession>A0A3N2D9E5</accession>
<proteinExistence type="predicted"/>
<keyword evidence="1" id="KW-0560">Oxidoreductase</keyword>
<dbReference type="Gene3D" id="3.30.360.10">
    <property type="entry name" value="Dihydrodipicolinate Reductase, domain 2"/>
    <property type="match status" value="1"/>
</dbReference>
<dbReference type="EMBL" id="RKHQ01000001">
    <property type="protein sequence ID" value="ROR96400.1"/>
    <property type="molecule type" value="Genomic_DNA"/>
</dbReference>
<dbReference type="PANTHER" id="PTHR43818">
    <property type="entry name" value="BCDNA.GH03377"/>
    <property type="match status" value="1"/>
</dbReference>
<name>A0A3N2D9E5_9MICO</name>
<dbReference type="Pfam" id="PF01408">
    <property type="entry name" value="GFO_IDH_MocA"/>
    <property type="match status" value="1"/>
</dbReference>